<dbReference type="AlphaFoldDB" id="A0A6A6MPY8"/>
<keyword evidence="3" id="KW-1185">Reference proteome</keyword>
<reference evidence="2 3" key="1">
    <citation type="journal article" date="2020" name="Mol. Plant">
        <title>The Chromosome-Based Rubber Tree Genome Provides New Insights into Spurge Genome Evolution and Rubber Biosynthesis.</title>
        <authorList>
            <person name="Liu J."/>
            <person name="Shi C."/>
            <person name="Shi C.C."/>
            <person name="Li W."/>
            <person name="Zhang Q.J."/>
            <person name="Zhang Y."/>
            <person name="Li K."/>
            <person name="Lu H.F."/>
            <person name="Shi C."/>
            <person name="Zhu S.T."/>
            <person name="Xiao Z.Y."/>
            <person name="Nan H."/>
            <person name="Yue Y."/>
            <person name="Zhu X.G."/>
            <person name="Wu Y."/>
            <person name="Hong X.N."/>
            <person name="Fan G.Y."/>
            <person name="Tong Y."/>
            <person name="Zhang D."/>
            <person name="Mao C.L."/>
            <person name="Liu Y.L."/>
            <person name="Hao S.J."/>
            <person name="Liu W.Q."/>
            <person name="Lv M.Q."/>
            <person name="Zhang H.B."/>
            <person name="Liu Y."/>
            <person name="Hu-Tang G.R."/>
            <person name="Wang J.P."/>
            <person name="Wang J.H."/>
            <person name="Sun Y.H."/>
            <person name="Ni S.B."/>
            <person name="Chen W.B."/>
            <person name="Zhang X.C."/>
            <person name="Jiao Y.N."/>
            <person name="Eichler E.E."/>
            <person name="Li G.H."/>
            <person name="Liu X."/>
            <person name="Gao L.Z."/>
        </authorList>
    </citation>
    <scope>NUCLEOTIDE SEQUENCE [LARGE SCALE GENOMIC DNA]</scope>
    <source>
        <strain evidence="3">cv. GT1</strain>
        <tissue evidence="2">Leaf</tissue>
    </source>
</reference>
<evidence type="ECO:0000313" key="3">
    <source>
        <dbReference type="Proteomes" id="UP000467840"/>
    </source>
</evidence>
<accession>A0A6A6MPY8</accession>
<sequence length="369" mass="40024">MATNEEGEENTSRGNEWEVVSLTASTYAAAGASGPEVELKYENKDNAHGEDEAETSRALFMSGHFVFPPSQHENLPLDPDNSEILNEQAGENVASEQGAEEGDKSGRKDEENFKLKELNVSEEFPGIQFFDDKEQSIYSTSTFSSLHSETGLSGSAAYGENLVIPVVNEQAKEELDFSTDICHSPKPAKDGKDDGSDLPCEAWWKRRATSLYTHAKETNAFWSIFVAAAVMGLKSGRMLGPISRLKDVIVGGHRRGSLIRGGGILVCGGKYGNLISLENGGAFVKSMEQKEAAEQELLTNGPGTFPLEGLLAIFQSIASVAEGPLDEEHENDVLRVEGWDSGGMPDVLMQSSSLCDAIGIQLRKIWLCR</sequence>
<dbReference type="InterPro" id="IPR040304">
    <property type="entry name" value="ATG8-IP-1/2"/>
</dbReference>
<feature type="compositionally biased region" description="Basic and acidic residues" evidence="1">
    <location>
        <begin position="101"/>
        <end position="111"/>
    </location>
</feature>
<dbReference type="PANTHER" id="PTHR34797">
    <property type="entry name" value="ATG8-INTERACTING PROTEIN 2"/>
    <property type="match status" value="1"/>
</dbReference>
<proteinExistence type="predicted"/>
<dbReference type="Proteomes" id="UP000467840">
    <property type="component" value="Chromosome 15"/>
</dbReference>
<evidence type="ECO:0000256" key="1">
    <source>
        <dbReference type="SAM" id="MobiDB-lite"/>
    </source>
</evidence>
<comment type="caution">
    <text evidence="2">The sequence shown here is derived from an EMBL/GenBank/DDBJ whole genome shotgun (WGS) entry which is preliminary data.</text>
</comment>
<dbReference type="PANTHER" id="PTHR34797:SF1">
    <property type="entry name" value="ATG8-INTERACTING PROTEIN 2"/>
    <property type="match status" value="1"/>
</dbReference>
<dbReference type="EMBL" id="JAAGAX010000005">
    <property type="protein sequence ID" value="KAF2315294.1"/>
    <property type="molecule type" value="Genomic_DNA"/>
</dbReference>
<feature type="region of interest" description="Disordered" evidence="1">
    <location>
        <begin position="68"/>
        <end position="111"/>
    </location>
</feature>
<name>A0A6A6MPY8_HEVBR</name>
<gene>
    <name evidence="2" type="ORF">GH714_038744</name>
</gene>
<protein>
    <submittedName>
        <fullName evidence="2">Uncharacterized protein</fullName>
    </submittedName>
</protein>
<evidence type="ECO:0000313" key="2">
    <source>
        <dbReference type="EMBL" id="KAF2315294.1"/>
    </source>
</evidence>
<organism evidence="2 3">
    <name type="scientific">Hevea brasiliensis</name>
    <name type="common">Para rubber tree</name>
    <name type="synonym">Siphonia brasiliensis</name>
    <dbReference type="NCBI Taxonomy" id="3981"/>
    <lineage>
        <taxon>Eukaryota</taxon>
        <taxon>Viridiplantae</taxon>
        <taxon>Streptophyta</taxon>
        <taxon>Embryophyta</taxon>
        <taxon>Tracheophyta</taxon>
        <taxon>Spermatophyta</taxon>
        <taxon>Magnoliopsida</taxon>
        <taxon>eudicotyledons</taxon>
        <taxon>Gunneridae</taxon>
        <taxon>Pentapetalae</taxon>
        <taxon>rosids</taxon>
        <taxon>fabids</taxon>
        <taxon>Malpighiales</taxon>
        <taxon>Euphorbiaceae</taxon>
        <taxon>Crotonoideae</taxon>
        <taxon>Micrandreae</taxon>
        <taxon>Hevea</taxon>
    </lineage>
</organism>